<protein>
    <submittedName>
        <fullName evidence="1">Uncharacterized protein</fullName>
    </submittedName>
</protein>
<name>A0A074ZN34_OPIVI</name>
<organism evidence="1 2">
    <name type="scientific">Opisthorchis viverrini</name>
    <name type="common">Southeast Asian liver fluke</name>
    <dbReference type="NCBI Taxonomy" id="6198"/>
    <lineage>
        <taxon>Eukaryota</taxon>
        <taxon>Metazoa</taxon>
        <taxon>Spiralia</taxon>
        <taxon>Lophotrochozoa</taxon>
        <taxon>Platyhelminthes</taxon>
        <taxon>Trematoda</taxon>
        <taxon>Digenea</taxon>
        <taxon>Opisthorchiida</taxon>
        <taxon>Opisthorchiata</taxon>
        <taxon>Opisthorchiidae</taxon>
        <taxon>Opisthorchis</taxon>
    </lineage>
</organism>
<evidence type="ECO:0000313" key="2">
    <source>
        <dbReference type="Proteomes" id="UP000054324"/>
    </source>
</evidence>
<evidence type="ECO:0000313" key="1">
    <source>
        <dbReference type="EMBL" id="KER28536.1"/>
    </source>
</evidence>
<dbReference type="RefSeq" id="XP_009167724.1">
    <property type="nucleotide sequence ID" value="XM_009169460.1"/>
</dbReference>
<dbReference type="GeneID" id="20318851"/>
<dbReference type="AlphaFoldDB" id="A0A074ZN34"/>
<gene>
    <name evidence="1" type="ORF">T265_04669</name>
</gene>
<accession>A0A074ZN34</accession>
<dbReference type="KEGG" id="ovi:T265_04669"/>
<dbReference type="CTD" id="20318851"/>
<dbReference type="EMBL" id="KL596697">
    <property type="protein sequence ID" value="KER28536.1"/>
    <property type="molecule type" value="Genomic_DNA"/>
</dbReference>
<proteinExistence type="predicted"/>
<reference evidence="1 2" key="1">
    <citation type="submission" date="2013-11" db="EMBL/GenBank/DDBJ databases">
        <title>Opisthorchis viverrini - life in the bile duct.</title>
        <authorList>
            <person name="Young N.D."/>
            <person name="Nagarajan N."/>
            <person name="Lin S.J."/>
            <person name="Korhonen P.K."/>
            <person name="Jex A.R."/>
            <person name="Hall R.S."/>
            <person name="Safavi-Hemami H."/>
            <person name="Kaewkong W."/>
            <person name="Bertrand D."/>
            <person name="Gao S."/>
            <person name="Seet Q."/>
            <person name="Wongkham S."/>
            <person name="Teh B.T."/>
            <person name="Wongkham C."/>
            <person name="Intapan P.M."/>
            <person name="Maleewong W."/>
            <person name="Yang X."/>
            <person name="Hu M."/>
            <person name="Wang Z."/>
            <person name="Hofmann A."/>
            <person name="Sternberg P.W."/>
            <person name="Tan P."/>
            <person name="Wang J."/>
            <person name="Gasser R.B."/>
        </authorList>
    </citation>
    <scope>NUCLEOTIDE SEQUENCE [LARGE SCALE GENOMIC DNA]</scope>
</reference>
<sequence>MFTAAREGRSRFDLRSNPSIVTTRTVTGSSFDESNTPIRLFKCEHVRLFRCDNSNASNVHWWSSGYGLASHVRCPGFKSRHALIRAKLESSASLWCGLTEIITPEQGYGRSNESGVAMNKDTHPAKPQNCNYSRSCSHQRSPLLVVFKEPLLKYSIPTGHNTSRKRRMMAQLKVPAAVSWDVSRHNKLGAMNLTSSIFFHRCCQTSRTEETINDYPIKRRRLRLFVQHNHTPAYPATVASTLLEVRNREPRKRARVQSVRSKYLSSASLFLTDNRYQCRGNEAYEQELLCANIEGDQVDSFKSHFEVLRIVTELRRTEAAAECDAWRATRTVLGLGTVEKQSNLAKYGKRESVRREASVVACFRLTTLLYAASKVTRLMALLVGRCSMRVLLIVDVTVVRRPGYCRDAHT</sequence>
<dbReference type="Proteomes" id="UP000054324">
    <property type="component" value="Unassembled WGS sequence"/>
</dbReference>
<keyword evidence="2" id="KW-1185">Reference proteome</keyword>